<name>A0A9W3JH88_BACTU</name>
<gene>
    <name evidence="1" type="ORF">BTG_33770</name>
</gene>
<dbReference type="KEGG" id="bti:BTG_33770"/>
<accession>A0A9W3JH88</accession>
<dbReference type="EMBL" id="CP003760">
    <property type="protein sequence ID" value="AFQ20083.1"/>
    <property type="molecule type" value="Genomic_DNA"/>
</dbReference>
<dbReference type="RefSeq" id="WP_000254575.1">
    <property type="nucleotide sequence ID" value="NC_018490.1"/>
</dbReference>
<keyword evidence="1" id="KW-0614">Plasmid</keyword>
<protein>
    <submittedName>
        <fullName evidence="1">Uncharacterized protein</fullName>
    </submittedName>
</protein>
<dbReference type="Proteomes" id="UP000005259">
    <property type="component" value="Plasmid p08"/>
</dbReference>
<sequence length="117" mass="13101">MVSPSCLSGIVSSSLGKFVLVSCIDSSVHLGLLVPSDLAKKTSFFKVENDFGFSLDDLGVYSDQMLFIFTLESVLISIPYDQVDRVITFTGSCIDHYNKFYVEPNEFLNEFKLYMSV</sequence>
<geneLocation type="plasmid" evidence="1 2">
    <name>p08</name>
</geneLocation>
<evidence type="ECO:0000313" key="2">
    <source>
        <dbReference type="Proteomes" id="UP000005259"/>
    </source>
</evidence>
<evidence type="ECO:0000313" key="1">
    <source>
        <dbReference type="EMBL" id="AFQ20083.1"/>
    </source>
</evidence>
<organism evidence="1 2">
    <name type="scientific">Bacillus thuringiensis HD-771</name>
    <dbReference type="NCBI Taxonomy" id="1218175"/>
    <lineage>
        <taxon>Bacteria</taxon>
        <taxon>Bacillati</taxon>
        <taxon>Bacillota</taxon>
        <taxon>Bacilli</taxon>
        <taxon>Bacillales</taxon>
        <taxon>Bacillaceae</taxon>
        <taxon>Bacillus</taxon>
        <taxon>Bacillus cereus group</taxon>
    </lineage>
</organism>
<dbReference type="AlphaFoldDB" id="A0A9W3JH88"/>
<reference evidence="1 2" key="1">
    <citation type="submission" date="2012-08" db="EMBL/GenBank/DDBJ databases">
        <authorList>
            <person name="Doggett N."/>
            <person name="Teshima H."/>
            <person name="Bruce D."/>
            <person name="Detter J.C."/>
            <person name="Johnson S.L."/>
            <person name="Han C."/>
        </authorList>
    </citation>
    <scope>NUCLEOTIDE SEQUENCE [LARGE SCALE GENOMIC DNA]</scope>
    <source>
        <strain evidence="1 2">HD-771</strain>
        <plasmid evidence="1 2">p08</plasmid>
    </source>
</reference>
<proteinExistence type="predicted"/>